<protein>
    <recommendedName>
        <fullName evidence="9">2-hydroxy-3-oxopropionate reductase</fullName>
    </recommendedName>
</protein>
<dbReference type="GO" id="GO:0051287">
    <property type="term" value="F:NAD binding"/>
    <property type="evidence" value="ECO:0007669"/>
    <property type="project" value="InterPro"/>
</dbReference>
<dbReference type="EMBL" id="MGFQ01000021">
    <property type="protein sequence ID" value="OGM09515.1"/>
    <property type="molecule type" value="Genomic_DNA"/>
</dbReference>
<dbReference type="AlphaFoldDB" id="A0A1F7X5F9"/>
<feature type="domain" description="6-phosphogluconate dehydrogenase NADP-binding" evidence="5">
    <location>
        <begin position="2"/>
        <end position="161"/>
    </location>
</feature>
<dbReference type="Pfam" id="PF03446">
    <property type="entry name" value="NAD_binding_2"/>
    <property type="match status" value="1"/>
</dbReference>
<dbReference type="PROSITE" id="PS00895">
    <property type="entry name" value="3_HYDROXYISOBUT_DH"/>
    <property type="match status" value="1"/>
</dbReference>
<feature type="domain" description="3-hydroxyisobutyrate dehydrogenase-like NAD-binding" evidence="6">
    <location>
        <begin position="164"/>
        <end position="284"/>
    </location>
</feature>
<comment type="caution">
    <text evidence="7">The sequence shown here is derived from an EMBL/GenBank/DDBJ whole genome shotgun (WGS) entry which is preliminary data.</text>
</comment>
<reference evidence="7 8" key="1">
    <citation type="journal article" date="2016" name="Nat. Commun.">
        <title>Thousands of microbial genomes shed light on interconnected biogeochemical processes in an aquifer system.</title>
        <authorList>
            <person name="Anantharaman K."/>
            <person name="Brown C.T."/>
            <person name="Hug L.A."/>
            <person name="Sharon I."/>
            <person name="Castelle C.J."/>
            <person name="Probst A.J."/>
            <person name="Thomas B.C."/>
            <person name="Singh A."/>
            <person name="Wilkins M.J."/>
            <person name="Karaoz U."/>
            <person name="Brodie E.L."/>
            <person name="Williams K.H."/>
            <person name="Hubbard S.S."/>
            <person name="Banfield J.F."/>
        </authorList>
    </citation>
    <scope>NUCLEOTIDE SEQUENCE [LARGE SCALE GENOMIC DNA]</scope>
</reference>
<evidence type="ECO:0008006" key="9">
    <source>
        <dbReference type="Google" id="ProtNLM"/>
    </source>
</evidence>
<dbReference type="SUPFAM" id="SSF51735">
    <property type="entry name" value="NAD(P)-binding Rossmann-fold domains"/>
    <property type="match status" value="1"/>
</dbReference>
<organism evidence="7 8">
    <name type="scientific">Candidatus Woesebacteria bacterium RBG_13_36_22</name>
    <dbReference type="NCBI Taxonomy" id="1802478"/>
    <lineage>
        <taxon>Bacteria</taxon>
        <taxon>Candidatus Woeseibacteriota</taxon>
    </lineage>
</organism>
<name>A0A1F7X5F9_9BACT</name>
<dbReference type="PANTHER" id="PTHR43060:SF15">
    <property type="entry name" value="3-HYDROXYISOBUTYRATE DEHYDROGENASE-LIKE 1, MITOCHONDRIAL-RELATED"/>
    <property type="match status" value="1"/>
</dbReference>
<comment type="similarity">
    <text evidence="1">Belongs to the HIBADH-related family.</text>
</comment>
<dbReference type="PANTHER" id="PTHR43060">
    <property type="entry name" value="3-HYDROXYISOBUTYRATE DEHYDROGENASE-LIKE 1, MITOCHONDRIAL-RELATED"/>
    <property type="match status" value="1"/>
</dbReference>
<dbReference type="InterPro" id="IPR002204">
    <property type="entry name" value="3-OH-isobutyrate_DH-rel_CS"/>
</dbReference>
<dbReference type="GO" id="GO:0016054">
    <property type="term" value="P:organic acid catabolic process"/>
    <property type="evidence" value="ECO:0007669"/>
    <property type="project" value="UniProtKB-ARBA"/>
</dbReference>
<evidence type="ECO:0000259" key="6">
    <source>
        <dbReference type="Pfam" id="PF14833"/>
    </source>
</evidence>
<keyword evidence="3" id="KW-0520">NAD</keyword>
<dbReference type="InterPro" id="IPR006115">
    <property type="entry name" value="6PGDH_NADP-bd"/>
</dbReference>
<feature type="active site" evidence="4">
    <location>
        <position position="170"/>
    </location>
</feature>
<dbReference type="GO" id="GO:0050661">
    <property type="term" value="F:NADP binding"/>
    <property type="evidence" value="ECO:0007669"/>
    <property type="project" value="InterPro"/>
</dbReference>
<dbReference type="SUPFAM" id="SSF48179">
    <property type="entry name" value="6-phosphogluconate dehydrogenase C-terminal domain-like"/>
    <property type="match status" value="1"/>
</dbReference>
<proteinExistence type="inferred from homology"/>
<dbReference type="InterPro" id="IPR008927">
    <property type="entry name" value="6-PGluconate_DH-like_C_sf"/>
</dbReference>
<evidence type="ECO:0000313" key="7">
    <source>
        <dbReference type="EMBL" id="OGM09515.1"/>
    </source>
</evidence>
<evidence type="ECO:0000256" key="1">
    <source>
        <dbReference type="ARBA" id="ARBA00009080"/>
    </source>
</evidence>
<gene>
    <name evidence="7" type="ORF">A2Z67_01570</name>
</gene>
<evidence type="ECO:0000256" key="3">
    <source>
        <dbReference type="ARBA" id="ARBA00023027"/>
    </source>
</evidence>
<evidence type="ECO:0000256" key="2">
    <source>
        <dbReference type="ARBA" id="ARBA00023002"/>
    </source>
</evidence>
<evidence type="ECO:0000259" key="5">
    <source>
        <dbReference type="Pfam" id="PF03446"/>
    </source>
</evidence>
<dbReference type="Gene3D" id="1.10.1040.10">
    <property type="entry name" value="N-(1-d-carboxylethyl)-l-norvaline Dehydrogenase, domain 2"/>
    <property type="match status" value="1"/>
</dbReference>
<dbReference type="Proteomes" id="UP000176939">
    <property type="component" value="Unassembled WGS sequence"/>
</dbReference>
<dbReference type="Pfam" id="PF14833">
    <property type="entry name" value="NAD_binding_11"/>
    <property type="match status" value="1"/>
</dbReference>
<dbReference type="InterPro" id="IPR015815">
    <property type="entry name" value="HIBADH-related"/>
</dbReference>
<keyword evidence="2" id="KW-0560">Oxidoreductase</keyword>
<dbReference type="GO" id="GO:0016491">
    <property type="term" value="F:oxidoreductase activity"/>
    <property type="evidence" value="ECO:0007669"/>
    <property type="project" value="UniProtKB-KW"/>
</dbReference>
<dbReference type="InterPro" id="IPR029154">
    <property type="entry name" value="HIBADH-like_NADP-bd"/>
</dbReference>
<evidence type="ECO:0000313" key="8">
    <source>
        <dbReference type="Proteomes" id="UP000176939"/>
    </source>
</evidence>
<accession>A0A1F7X5F9</accession>
<dbReference type="InterPro" id="IPR036291">
    <property type="entry name" value="NAD(P)-bd_dom_sf"/>
</dbReference>
<dbReference type="Gene3D" id="3.40.50.720">
    <property type="entry name" value="NAD(P)-binding Rossmann-like Domain"/>
    <property type="match status" value="1"/>
</dbReference>
<dbReference type="PIRSF" id="PIRSF000103">
    <property type="entry name" value="HIBADH"/>
    <property type="match status" value="1"/>
</dbReference>
<sequence length="286" mass="31008">MKVGFIGLGLMGNPMAKNILKAGFSISVYNRTLSKTAEFKKLGVKVAKTPKELAKNSDVIITMITSGKDVEQVLFGKDGVVKGAKSGLVVIDMGTIGPTYAKKIAQKLKKYHIEFIDAPVTGGTPKAITGELTIFIGGNLKTYNKVKKLLLSMGKTLFHMGGVGRGQLMKIINNQLHPAAIIALSEGMLLADSLGLSRKKVMDALIAGPTISPTMKMVLPNYVDNKYPLRFSIANLKKDVTLALQEMKKAKMNLPLLRKTQSIYSKAVRNGLSNEDFSAIIKILEK</sequence>
<dbReference type="InterPro" id="IPR013328">
    <property type="entry name" value="6PGD_dom2"/>
</dbReference>
<evidence type="ECO:0000256" key="4">
    <source>
        <dbReference type="PIRSR" id="PIRSR000103-1"/>
    </source>
</evidence>